<protein>
    <recommendedName>
        <fullName evidence="2">RNA 2',3'-cyclic phosphodiesterase</fullName>
        <shortName evidence="2">RNA 2',3'-CPDase</shortName>
        <ecNumber evidence="2">3.1.4.58</ecNumber>
    </recommendedName>
</protein>
<comment type="similarity">
    <text evidence="2">Belongs to the 2H phosphoesterase superfamily. ThpR family.</text>
</comment>
<keyword evidence="1 2" id="KW-0378">Hydrolase</keyword>
<dbReference type="EC" id="3.1.4.58" evidence="2"/>
<comment type="function">
    <text evidence="2">Hydrolyzes RNA 2',3'-cyclic phosphodiester to an RNA 2'-phosphomonoester.</text>
</comment>
<evidence type="ECO:0000313" key="5">
    <source>
        <dbReference type="Proteomes" id="UP000204391"/>
    </source>
</evidence>
<feature type="active site" description="Proton acceptor" evidence="2">
    <location>
        <position position="129"/>
    </location>
</feature>
<dbReference type="NCBIfam" id="TIGR02258">
    <property type="entry name" value="2_5_ligase"/>
    <property type="match status" value="1"/>
</dbReference>
<dbReference type="Pfam" id="PF10469">
    <property type="entry name" value="AKAP7_NLS"/>
    <property type="match status" value="1"/>
</dbReference>
<dbReference type="KEGG" id="vne:CFK40_07910"/>
<organism evidence="4 5">
    <name type="scientific">Virgibacillus necropolis</name>
    <dbReference type="NCBI Taxonomy" id="163877"/>
    <lineage>
        <taxon>Bacteria</taxon>
        <taxon>Bacillati</taxon>
        <taxon>Bacillota</taxon>
        <taxon>Bacilli</taxon>
        <taxon>Bacillales</taxon>
        <taxon>Bacillaceae</taxon>
        <taxon>Virgibacillus</taxon>
    </lineage>
</organism>
<dbReference type="HAMAP" id="MF_01940">
    <property type="entry name" value="RNA_CPDase"/>
    <property type="match status" value="1"/>
</dbReference>
<feature type="domain" description="A-kinase anchor protein 7-like phosphoesterase" evidence="3">
    <location>
        <begin position="5"/>
        <end position="184"/>
    </location>
</feature>
<dbReference type="GO" id="GO:0008664">
    <property type="term" value="F:RNA 2',3'-cyclic 3'-phosphodiesterase activity"/>
    <property type="evidence" value="ECO:0007669"/>
    <property type="project" value="UniProtKB-EC"/>
</dbReference>
<evidence type="ECO:0000256" key="2">
    <source>
        <dbReference type="HAMAP-Rule" id="MF_01940"/>
    </source>
</evidence>
<dbReference type="InterPro" id="IPR004175">
    <property type="entry name" value="RNA_CPDase"/>
</dbReference>
<dbReference type="PANTHER" id="PTHR35561">
    <property type="entry name" value="RNA 2',3'-CYCLIC PHOSPHODIESTERASE"/>
    <property type="match status" value="1"/>
</dbReference>
<accession>A0A221MBG0</accession>
<dbReference type="GO" id="GO:0004113">
    <property type="term" value="F:2',3'-cyclic-nucleotide 3'-phosphodiesterase activity"/>
    <property type="evidence" value="ECO:0007669"/>
    <property type="project" value="InterPro"/>
</dbReference>
<dbReference type="AlphaFoldDB" id="A0A221MBG0"/>
<dbReference type="PANTHER" id="PTHR35561:SF1">
    <property type="entry name" value="RNA 2',3'-CYCLIC PHOSPHODIESTERASE"/>
    <property type="match status" value="1"/>
</dbReference>
<feature type="short sequence motif" description="HXTX 2" evidence="2">
    <location>
        <begin position="129"/>
        <end position="132"/>
    </location>
</feature>
<dbReference type="EMBL" id="CP022437">
    <property type="protein sequence ID" value="ASN04940.1"/>
    <property type="molecule type" value="Genomic_DNA"/>
</dbReference>
<dbReference type="RefSeq" id="WP_089531791.1">
    <property type="nucleotide sequence ID" value="NZ_CP022437.1"/>
</dbReference>
<feature type="active site" description="Proton donor" evidence="2">
    <location>
        <position position="44"/>
    </location>
</feature>
<name>A0A221MBG0_9BACI</name>
<dbReference type="OrthoDB" id="9789350at2"/>
<gene>
    <name evidence="4" type="ORF">CFK40_07910</name>
</gene>
<dbReference type="InterPro" id="IPR019510">
    <property type="entry name" value="AKAP7-like_phosphoesterase"/>
</dbReference>
<dbReference type="SUPFAM" id="SSF55144">
    <property type="entry name" value="LigT-like"/>
    <property type="match status" value="1"/>
</dbReference>
<dbReference type="Proteomes" id="UP000204391">
    <property type="component" value="Chromosome"/>
</dbReference>
<sequence length="189" mass="21690">MTVNPHYFIGIPIPLDIKEKLIEWQSNLKEDLSYKQWTHEDDFHITVKFLGSVQSDTVKKLINILRKLDELPPLSLGLKGIDTFGKPTSPRVLYADVQKTEALNQLVETVESYAELCGFDKETRKFKAHITLAKKWKDHSLTVSIEPITRTYANESNPFKIDYVNLYQVHPAKNPKYEVIESFPLNGGS</sequence>
<evidence type="ECO:0000256" key="1">
    <source>
        <dbReference type="ARBA" id="ARBA00022801"/>
    </source>
</evidence>
<evidence type="ECO:0000259" key="3">
    <source>
        <dbReference type="Pfam" id="PF10469"/>
    </source>
</evidence>
<evidence type="ECO:0000313" key="4">
    <source>
        <dbReference type="EMBL" id="ASN04940.1"/>
    </source>
</evidence>
<comment type="catalytic activity">
    <reaction evidence="2">
        <text>a 3'-end 2',3'-cyclophospho-ribonucleotide-RNA + H2O = a 3'-end 2'-phospho-ribonucleotide-RNA + H(+)</text>
        <dbReference type="Rhea" id="RHEA:11828"/>
        <dbReference type="Rhea" id="RHEA-COMP:10464"/>
        <dbReference type="Rhea" id="RHEA-COMP:17353"/>
        <dbReference type="ChEBI" id="CHEBI:15377"/>
        <dbReference type="ChEBI" id="CHEBI:15378"/>
        <dbReference type="ChEBI" id="CHEBI:83064"/>
        <dbReference type="ChEBI" id="CHEBI:173113"/>
        <dbReference type="EC" id="3.1.4.58"/>
    </reaction>
</comment>
<dbReference type="Gene3D" id="3.90.1140.10">
    <property type="entry name" value="Cyclic phosphodiesterase"/>
    <property type="match status" value="1"/>
</dbReference>
<keyword evidence="5" id="KW-1185">Reference proteome</keyword>
<feature type="short sequence motif" description="HXTX 1" evidence="2">
    <location>
        <begin position="44"/>
        <end position="47"/>
    </location>
</feature>
<reference evidence="4 5" key="1">
    <citation type="journal article" date="2003" name="Int. J. Syst. Evol. Microbiol.">
        <title>Virgibacillus carmonensis sp. nov., Virgibacillus necropolis sp. nov. and Virgibacillus picturae sp. nov., three novel species isolated from deteriorated mural paintings, transfer of the species of the genus salibacillus to Virgibacillus, as Virgibacillus marismortui comb. nov. and Virgibacillus salexigens comb. nov., and emended description of the genus Virgibacillus.</title>
        <authorList>
            <person name="Heyrman J."/>
            <person name="Logan N.A."/>
            <person name="Busse H.J."/>
            <person name="Balcaen A."/>
            <person name="Lebbe L."/>
            <person name="Rodriguez-Diaz M."/>
            <person name="Swings J."/>
            <person name="De Vos P."/>
        </authorList>
    </citation>
    <scope>NUCLEOTIDE SEQUENCE [LARGE SCALE GENOMIC DNA]</scope>
    <source>
        <strain evidence="4 5">LMG 19488</strain>
    </source>
</reference>
<dbReference type="InterPro" id="IPR009097">
    <property type="entry name" value="Cyclic_Pdiesterase"/>
</dbReference>
<proteinExistence type="inferred from homology"/>